<dbReference type="RefSeq" id="WP_086080490.1">
    <property type="nucleotide sequence ID" value="NZ_CP021111.1"/>
</dbReference>
<evidence type="ECO:0000313" key="2">
    <source>
        <dbReference type="EMBL" id="ARP96842.1"/>
    </source>
</evidence>
<reference evidence="2 3" key="1">
    <citation type="submission" date="2017-05" db="EMBL/GenBank/DDBJ databases">
        <title>Complete and WGS of Bordetella genogroups.</title>
        <authorList>
            <person name="Spilker T."/>
            <person name="LiPuma J."/>
        </authorList>
    </citation>
    <scope>NUCLEOTIDE SEQUENCE [LARGE SCALE GENOMIC DNA]</scope>
    <source>
        <strain evidence="2 3">AU7206</strain>
    </source>
</reference>
<dbReference type="AlphaFoldDB" id="A0A1W6ZHQ8"/>
<evidence type="ECO:0000259" key="1">
    <source>
        <dbReference type="Pfam" id="PF12973"/>
    </source>
</evidence>
<dbReference type="EMBL" id="CP021111">
    <property type="protein sequence ID" value="ARP96842.1"/>
    <property type="molecule type" value="Genomic_DNA"/>
</dbReference>
<sequence length="168" mass="19242">MQRANQPMAQAPGIQPEIAIQAIPDDERIWVPQAPNVWYRPLFLNTVTGGWCNLLRVRRSGVLSRHIHPGMVFGYVIKGSWHYLEHDWVAKAGSFVYEPPGEIHTLVVDEGAEQEEMITFFNIAGAQIYLDEQGHQVGYEDVFSKIEMCRRHYIEVGLGADYVDQFIR</sequence>
<organism evidence="2 3">
    <name type="scientific">Bordetella genomosp. 13</name>
    <dbReference type="NCBI Taxonomy" id="463040"/>
    <lineage>
        <taxon>Bacteria</taxon>
        <taxon>Pseudomonadati</taxon>
        <taxon>Pseudomonadota</taxon>
        <taxon>Betaproteobacteria</taxon>
        <taxon>Burkholderiales</taxon>
        <taxon>Alcaligenaceae</taxon>
        <taxon>Bordetella</taxon>
    </lineage>
</organism>
<evidence type="ECO:0000313" key="3">
    <source>
        <dbReference type="Proteomes" id="UP000194161"/>
    </source>
</evidence>
<dbReference type="InterPro" id="IPR014710">
    <property type="entry name" value="RmlC-like_jellyroll"/>
</dbReference>
<protein>
    <submittedName>
        <fullName evidence="2">Cupin</fullName>
    </submittedName>
</protein>
<dbReference type="Gene3D" id="2.60.120.10">
    <property type="entry name" value="Jelly Rolls"/>
    <property type="match status" value="1"/>
</dbReference>
<dbReference type="SUPFAM" id="SSF51182">
    <property type="entry name" value="RmlC-like cupins"/>
    <property type="match status" value="1"/>
</dbReference>
<dbReference type="STRING" id="463040.CAL15_22230"/>
<dbReference type="KEGG" id="bgm:CAL15_22230"/>
<dbReference type="OrthoDB" id="564955at2"/>
<feature type="domain" description="ChrR-like cupin" evidence="1">
    <location>
        <begin position="26"/>
        <end position="110"/>
    </location>
</feature>
<proteinExistence type="predicted"/>
<keyword evidence="3" id="KW-1185">Reference proteome</keyword>
<dbReference type="Proteomes" id="UP000194161">
    <property type="component" value="Chromosome"/>
</dbReference>
<dbReference type="CDD" id="cd20302">
    <property type="entry name" value="cupin_DAD"/>
    <property type="match status" value="1"/>
</dbReference>
<name>A0A1W6ZHQ8_9BORD</name>
<gene>
    <name evidence="2" type="ORF">CAL15_22230</name>
</gene>
<accession>A0A1W6ZHQ8</accession>
<dbReference type="InterPro" id="IPR011051">
    <property type="entry name" value="RmlC_Cupin_sf"/>
</dbReference>
<dbReference type="InterPro" id="IPR025979">
    <property type="entry name" value="ChrR-like_cupin_dom"/>
</dbReference>
<dbReference type="Pfam" id="PF12973">
    <property type="entry name" value="Cupin_7"/>
    <property type="match status" value="1"/>
</dbReference>